<evidence type="ECO:0000313" key="4">
    <source>
        <dbReference type="Proteomes" id="UP000267017"/>
    </source>
</evidence>
<accession>A0A3P3UCJ4</accession>
<comment type="caution">
    <text evidence="3">The sequence shown here is derived from an EMBL/GenBank/DDBJ whole genome shotgun (WGS) entry which is preliminary data.</text>
</comment>
<keyword evidence="1" id="KW-1133">Transmembrane helix</keyword>
<organism evidence="3 4">
    <name type="scientific">Paenibacillus oralis</name>
    <dbReference type="NCBI Taxonomy" id="2490856"/>
    <lineage>
        <taxon>Bacteria</taxon>
        <taxon>Bacillati</taxon>
        <taxon>Bacillota</taxon>
        <taxon>Bacilli</taxon>
        <taxon>Bacillales</taxon>
        <taxon>Paenibacillaceae</taxon>
        <taxon>Paenibacillus</taxon>
    </lineage>
</organism>
<keyword evidence="1" id="KW-0812">Transmembrane</keyword>
<dbReference type="Gene3D" id="3.90.640.20">
    <property type="entry name" value="Heat-shock cognate protein, ATPase"/>
    <property type="match status" value="1"/>
</dbReference>
<dbReference type="Proteomes" id="UP000267017">
    <property type="component" value="Unassembled WGS sequence"/>
</dbReference>
<sequence>MDQKLEQLKKEYSDIPIPYELDFVVKKALNQRIKRNMNVKWLLGTGAAAIVFVAGINSSSTIAHAFSEIPVIGNIVKVFTFREFKMEDENYKADLKVPAVANLGDTSLEYGLNQKYLEENKKLYDDFMAQIDREKTEDVGGHLAVDSGYEVKTNNERILSIGRYVVHTAASGNETFQYDTVDKQKKVLITLPSLFKDDSYIEVISKYIKEQMIQQMKNDPNMIYWVSYPGGEEVMPQDEFKGITEDQNFYINNEGKLVIAFNEYEVAPGVMGVVEFIIPTDVISDQLVSHEYIK</sequence>
<name>A0A3P3UCJ4_9BACL</name>
<evidence type="ECO:0000313" key="3">
    <source>
        <dbReference type="EMBL" id="RRJ67269.1"/>
    </source>
</evidence>
<reference evidence="3 4" key="1">
    <citation type="submission" date="2018-11" db="EMBL/GenBank/DDBJ databases">
        <title>Genome sequencing of Paenibacillus sp. KCOM 3021 (= ChDC PVNT-B20).</title>
        <authorList>
            <person name="Kook J.-K."/>
            <person name="Park S.-N."/>
            <person name="Lim Y.K."/>
        </authorList>
    </citation>
    <scope>NUCLEOTIDE SEQUENCE [LARGE SCALE GENOMIC DNA]</scope>
    <source>
        <strain evidence="3 4">KCOM 3021</strain>
    </source>
</reference>
<dbReference type="Gene3D" id="3.30.565.40">
    <property type="entry name" value="Fervidobacterium nodosum Rt17-B1 like"/>
    <property type="match status" value="1"/>
</dbReference>
<feature type="domain" description="DUF3298" evidence="2">
    <location>
        <begin position="194"/>
        <end position="280"/>
    </location>
</feature>
<protein>
    <submittedName>
        <fullName evidence="3">DUF3298 domain-containing protein</fullName>
    </submittedName>
</protein>
<proteinExistence type="predicted"/>
<dbReference type="InterPro" id="IPR037126">
    <property type="entry name" value="PdaC/RsiV-like_sf"/>
</dbReference>
<dbReference type="OrthoDB" id="4990at2"/>
<keyword evidence="4" id="KW-1185">Reference proteome</keyword>
<gene>
    <name evidence="3" type="ORF">EHV15_33345</name>
</gene>
<evidence type="ECO:0000256" key="1">
    <source>
        <dbReference type="SAM" id="Phobius"/>
    </source>
</evidence>
<dbReference type="InterPro" id="IPR021729">
    <property type="entry name" value="DUF3298"/>
</dbReference>
<keyword evidence="1" id="KW-0472">Membrane</keyword>
<dbReference type="RefSeq" id="WP_128635048.1">
    <property type="nucleotide sequence ID" value="NZ_RRCN01000001.1"/>
</dbReference>
<evidence type="ECO:0000259" key="2">
    <source>
        <dbReference type="Pfam" id="PF11738"/>
    </source>
</evidence>
<dbReference type="EMBL" id="RRCN01000001">
    <property type="protein sequence ID" value="RRJ67269.1"/>
    <property type="molecule type" value="Genomic_DNA"/>
</dbReference>
<dbReference type="AlphaFoldDB" id="A0A3P3UCJ4"/>
<feature type="transmembrane region" description="Helical" evidence="1">
    <location>
        <begin position="39"/>
        <end position="56"/>
    </location>
</feature>
<dbReference type="Pfam" id="PF11738">
    <property type="entry name" value="DUF3298"/>
    <property type="match status" value="1"/>
</dbReference>